<feature type="domain" description="SCP" evidence="6">
    <location>
        <begin position="62"/>
        <end position="220"/>
    </location>
</feature>
<feature type="signal peptide" evidence="5">
    <location>
        <begin position="1"/>
        <end position="17"/>
    </location>
</feature>
<dbReference type="InterPro" id="IPR034763">
    <property type="entry name" value="P14a_insect"/>
</dbReference>
<sequence>MFRLYFLALGIIAFAAAEHLFCTLTCLNEGAQHGACVNPHGRLGGDCPKTTKLLNMNKNKNGYKKFLLDKHNKLRNSIASGQVANLATANKMGEMFWDRQLGFLSVFSAKRCSLSDDYCYRTGLLPNPGRVAKIFEFSNTSEVNPTNVKLKIDEWFNELNETAKEIKTIFPPHEDKVLNIAHILEEENNRIGCAMSHWRKKADNVTKLILVCLYATDVKSNLPLYSMGPPASRCRTTESILYSSLCSINEEYDYSEGLPQFINSQAKVTINIASSTRV</sequence>
<organism evidence="7">
    <name type="scientific">Zeugodacus cucurbitae</name>
    <name type="common">Melon fruit fly</name>
    <name type="synonym">Bactrocera cucurbitae</name>
    <dbReference type="NCBI Taxonomy" id="28588"/>
    <lineage>
        <taxon>Eukaryota</taxon>
        <taxon>Metazoa</taxon>
        <taxon>Ecdysozoa</taxon>
        <taxon>Arthropoda</taxon>
        <taxon>Hexapoda</taxon>
        <taxon>Insecta</taxon>
        <taxon>Pterygota</taxon>
        <taxon>Neoptera</taxon>
        <taxon>Endopterygota</taxon>
        <taxon>Diptera</taxon>
        <taxon>Brachycera</taxon>
        <taxon>Muscomorpha</taxon>
        <taxon>Tephritoidea</taxon>
        <taxon>Tephritidae</taxon>
        <taxon>Zeugodacus</taxon>
        <taxon>Zeugodacus</taxon>
    </lineage>
</organism>
<proteinExistence type="inferred from homology"/>
<gene>
    <name evidence="7" type="primary">VA3_14</name>
    <name evidence="7" type="ORF">g.7919</name>
</gene>
<dbReference type="SMART" id="SM00198">
    <property type="entry name" value="SCP"/>
    <property type="match status" value="1"/>
</dbReference>
<evidence type="ECO:0000256" key="2">
    <source>
        <dbReference type="ARBA" id="ARBA00009923"/>
    </source>
</evidence>
<dbReference type="EMBL" id="GBXI01001275">
    <property type="protein sequence ID" value="JAD13017.1"/>
    <property type="molecule type" value="Transcribed_RNA"/>
</dbReference>
<evidence type="ECO:0000259" key="6">
    <source>
        <dbReference type="SMART" id="SM00198"/>
    </source>
</evidence>
<dbReference type="InterPro" id="IPR014044">
    <property type="entry name" value="CAP_dom"/>
</dbReference>
<comment type="subcellular location">
    <subcellularLocation>
        <location evidence="1">Secreted</location>
    </subcellularLocation>
</comment>
<evidence type="ECO:0000256" key="1">
    <source>
        <dbReference type="ARBA" id="ARBA00004613"/>
    </source>
</evidence>
<dbReference type="CDD" id="cd05380">
    <property type="entry name" value="CAP_euk"/>
    <property type="match status" value="1"/>
</dbReference>
<dbReference type="AlphaFoldDB" id="A0A0A1XPY7"/>
<dbReference type="Gene3D" id="3.40.33.10">
    <property type="entry name" value="CAP"/>
    <property type="match status" value="1"/>
</dbReference>
<evidence type="ECO:0000256" key="5">
    <source>
        <dbReference type="SAM" id="SignalP"/>
    </source>
</evidence>
<name>A0A0A1XPY7_ZEUCU</name>
<reference evidence="7" key="2">
    <citation type="journal article" date="2015" name="Gigascience">
        <title>Reconstructing a comprehensive transcriptome assembly of a white-pupal translocated strain of the pest fruit fly Bactrocera cucurbitae.</title>
        <authorList>
            <person name="Sim S.B."/>
            <person name="Calla B."/>
            <person name="Hall B."/>
            <person name="DeRego T."/>
            <person name="Geib S.M."/>
        </authorList>
    </citation>
    <scope>NUCLEOTIDE SEQUENCE</scope>
</reference>
<dbReference type="GO" id="GO:0005576">
    <property type="term" value="C:extracellular region"/>
    <property type="evidence" value="ECO:0007669"/>
    <property type="project" value="UniProtKB-SubCell"/>
</dbReference>
<dbReference type="SUPFAM" id="SSF55797">
    <property type="entry name" value="PR-1-like"/>
    <property type="match status" value="1"/>
</dbReference>
<feature type="chain" id="PRO_5001983870" evidence="5">
    <location>
        <begin position="18"/>
        <end position="278"/>
    </location>
</feature>
<dbReference type="Pfam" id="PF00188">
    <property type="entry name" value="CAP"/>
    <property type="match status" value="1"/>
</dbReference>
<protein>
    <submittedName>
        <fullName evidence="7">Venom allergen 3</fullName>
    </submittedName>
</protein>
<keyword evidence="3" id="KW-0964">Secreted</keyword>
<comment type="similarity">
    <text evidence="2">Belongs to the CRISP family.</text>
</comment>
<evidence type="ECO:0000313" key="7">
    <source>
        <dbReference type="EMBL" id="JAD13017.1"/>
    </source>
</evidence>
<reference evidence="7" key="1">
    <citation type="submission" date="2014-11" db="EMBL/GenBank/DDBJ databases">
        <authorList>
            <person name="Geib S."/>
        </authorList>
    </citation>
    <scope>NUCLEOTIDE SEQUENCE</scope>
</reference>
<dbReference type="InterPro" id="IPR035940">
    <property type="entry name" value="CAP_sf"/>
</dbReference>
<accession>A0A0A1XPY7</accession>
<evidence type="ECO:0000256" key="3">
    <source>
        <dbReference type="ARBA" id="ARBA00022525"/>
    </source>
</evidence>
<dbReference type="PIRSF" id="PIRSF038921">
    <property type="entry name" value="P14a"/>
    <property type="match status" value="1"/>
</dbReference>
<keyword evidence="4 5" id="KW-0732">Signal</keyword>
<evidence type="ECO:0000256" key="4">
    <source>
        <dbReference type="ARBA" id="ARBA00022729"/>
    </source>
</evidence>